<comment type="caution">
    <text evidence="5">The sequence shown here is derived from an EMBL/GenBank/DDBJ whole genome shotgun (WGS) entry which is preliminary data.</text>
</comment>
<comment type="similarity">
    <text evidence="1 4">Belongs to the DegT/DnrJ/EryC1 family.</text>
</comment>
<evidence type="ECO:0000256" key="4">
    <source>
        <dbReference type="RuleBase" id="RU004508"/>
    </source>
</evidence>
<gene>
    <name evidence="5" type="ORF">A9Q84_05400</name>
</gene>
<dbReference type="InterPro" id="IPR015424">
    <property type="entry name" value="PyrdxlP-dep_Trfase"/>
</dbReference>
<dbReference type="Pfam" id="PF01041">
    <property type="entry name" value="DegT_DnrJ_EryC1"/>
    <property type="match status" value="1"/>
</dbReference>
<dbReference type="GO" id="GO:0008483">
    <property type="term" value="F:transaminase activity"/>
    <property type="evidence" value="ECO:0007669"/>
    <property type="project" value="TreeGrafter"/>
</dbReference>
<protein>
    <submittedName>
        <fullName evidence="5">UDP-4-amino-4, 6-dideoxy-N-acetyl-beta-L-altrosamine transaminase</fullName>
    </submittedName>
</protein>
<accession>A0A1Y5FAX7</accession>
<dbReference type="SUPFAM" id="SSF53383">
    <property type="entry name" value="PLP-dependent transferases"/>
    <property type="match status" value="1"/>
</dbReference>
<organism evidence="5 6">
    <name type="scientific">Halobacteriovorax marinus</name>
    <dbReference type="NCBI Taxonomy" id="97084"/>
    <lineage>
        <taxon>Bacteria</taxon>
        <taxon>Pseudomonadati</taxon>
        <taxon>Bdellovibrionota</taxon>
        <taxon>Bacteriovoracia</taxon>
        <taxon>Bacteriovoracales</taxon>
        <taxon>Halobacteriovoraceae</taxon>
        <taxon>Halobacteriovorax</taxon>
    </lineage>
</organism>
<dbReference type="Proteomes" id="UP000196531">
    <property type="component" value="Unassembled WGS sequence"/>
</dbReference>
<dbReference type="InterPro" id="IPR015421">
    <property type="entry name" value="PyrdxlP-dep_Trfase_major"/>
</dbReference>
<dbReference type="InterPro" id="IPR000653">
    <property type="entry name" value="DegT/StrS_aminotransferase"/>
</dbReference>
<dbReference type="CDD" id="cd00616">
    <property type="entry name" value="AHBA_syn"/>
    <property type="match status" value="1"/>
</dbReference>
<reference evidence="6" key="1">
    <citation type="journal article" date="2017" name="Proc. Natl. Acad. Sci. U.S.A.">
        <title>Simulation of Deepwater Horizon oil plume reveals substrate specialization within a complex community of hydrocarbon-degraders.</title>
        <authorList>
            <person name="Hu P."/>
            <person name="Dubinsky E.A."/>
            <person name="Probst A.J."/>
            <person name="Wang J."/>
            <person name="Sieber C.M.K."/>
            <person name="Tom L.M."/>
            <person name="Gardinali P."/>
            <person name="Banfield J.F."/>
            <person name="Atlas R.M."/>
            <person name="Andersen G.L."/>
        </authorList>
    </citation>
    <scope>NUCLEOTIDE SEQUENCE [LARGE SCALE GENOMIC DNA]</scope>
</reference>
<dbReference type="InterPro" id="IPR020026">
    <property type="entry name" value="PseC"/>
</dbReference>
<proteinExistence type="inferred from homology"/>
<dbReference type="PANTHER" id="PTHR30244:SF34">
    <property type="entry name" value="DTDP-4-AMINO-4,6-DIDEOXYGALACTOSE TRANSAMINASE"/>
    <property type="match status" value="1"/>
</dbReference>
<feature type="active site" description="Proton acceptor" evidence="2">
    <location>
        <position position="194"/>
    </location>
</feature>
<dbReference type="Gene3D" id="3.40.640.10">
    <property type="entry name" value="Type I PLP-dependent aspartate aminotransferase-like (Major domain)"/>
    <property type="match status" value="1"/>
</dbReference>
<dbReference type="GO" id="GO:0030170">
    <property type="term" value="F:pyridoxal phosphate binding"/>
    <property type="evidence" value="ECO:0007669"/>
    <property type="project" value="TreeGrafter"/>
</dbReference>
<name>A0A1Y5FAX7_9BACT</name>
<dbReference type="Gene3D" id="3.90.1150.10">
    <property type="entry name" value="Aspartate Aminotransferase, domain 1"/>
    <property type="match status" value="1"/>
</dbReference>
<evidence type="ECO:0000313" key="5">
    <source>
        <dbReference type="EMBL" id="OUR98850.1"/>
    </source>
</evidence>
<evidence type="ECO:0000256" key="2">
    <source>
        <dbReference type="PIRSR" id="PIRSR000390-1"/>
    </source>
</evidence>
<evidence type="ECO:0000256" key="3">
    <source>
        <dbReference type="PIRSR" id="PIRSR000390-2"/>
    </source>
</evidence>
<evidence type="ECO:0000256" key="1">
    <source>
        <dbReference type="ARBA" id="ARBA00037999"/>
    </source>
</evidence>
<dbReference type="PANTHER" id="PTHR30244">
    <property type="entry name" value="TRANSAMINASE"/>
    <property type="match status" value="1"/>
</dbReference>
<sequence>MKKIIPYGKHKVLDEDIEAVVAVLRSDFLTQGPLAEEFEKKMCDFLGCKYAVAVSNGTAALHLSAMALGVSKGDKILVVTNSFVSSANCVKFCGGDVDFVDIDPDTFCISLEHLEKKINNSPKSTYKGIIAVDFAGLPGNFEEISSLAKRHGLWVIEDACHALGASFEDSSGSVHMSGDGHFSDVSVFSFHAVKHVATGEGGMITTNNKEIYNQLKLLRTHGITKDPALLQKNDGDWYYEMQGLGYNYRIPDILCALGVSQLSRIEQNLSRRREIASAYESELGYLGITPRVSEKNQHAYHLYIITTDRRDDLYNFLNSKNIKAQIHYIPIHTQPYYRNESGKVSLENAEDYYKKTLSLPIYHSMSDEDLSYVISSIKSFY</sequence>
<dbReference type="EMBL" id="MAAO01000004">
    <property type="protein sequence ID" value="OUR98850.1"/>
    <property type="molecule type" value="Genomic_DNA"/>
</dbReference>
<dbReference type="AlphaFoldDB" id="A0A1Y5FAX7"/>
<evidence type="ECO:0000313" key="6">
    <source>
        <dbReference type="Proteomes" id="UP000196531"/>
    </source>
</evidence>
<keyword evidence="3 4" id="KW-0663">Pyridoxal phosphate</keyword>
<dbReference type="InterPro" id="IPR015422">
    <property type="entry name" value="PyrdxlP-dep_Trfase_small"/>
</dbReference>
<dbReference type="GO" id="GO:0000271">
    <property type="term" value="P:polysaccharide biosynthetic process"/>
    <property type="evidence" value="ECO:0007669"/>
    <property type="project" value="TreeGrafter"/>
</dbReference>
<dbReference type="NCBIfam" id="TIGR03588">
    <property type="entry name" value="PseC"/>
    <property type="match status" value="1"/>
</dbReference>
<feature type="modified residue" description="N6-(pyridoxal phosphate)lysine" evidence="3">
    <location>
        <position position="194"/>
    </location>
</feature>
<dbReference type="PIRSF" id="PIRSF000390">
    <property type="entry name" value="PLP_StrS"/>
    <property type="match status" value="1"/>
</dbReference>